<dbReference type="SUPFAM" id="SSF52540">
    <property type="entry name" value="P-loop containing nucleoside triphosphate hydrolases"/>
    <property type="match status" value="1"/>
</dbReference>
<dbReference type="PRINTS" id="PR00364">
    <property type="entry name" value="DISEASERSIST"/>
</dbReference>
<dbReference type="STRING" id="3880.G7JVS5"/>
<dbReference type="InterPro" id="IPR044974">
    <property type="entry name" value="Disease_R_plants"/>
</dbReference>
<dbReference type="SMART" id="SM00255">
    <property type="entry name" value="TIR"/>
    <property type="match status" value="1"/>
</dbReference>
<proteinExistence type="predicted"/>
<dbReference type="PaxDb" id="3880-AES87227"/>
<dbReference type="Proteomes" id="UP000002051">
    <property type="component" value="Chromosome 4"/>
</dbReference>
<dbReference type="Gene3D" id="3.80.10.10">
    <property type="entry name" value="Ribonuclease Inhibitor"/>
    <property type="match status" value="2"/>
</dbReference>
<dbReference type="SUPFAM" id="SSF52058">
    <property type="entry name" value="L domain-like"/>
    <property type="match status" value="1"/>
</dbReference>
<accession>G7JVS5</accession>
<evidence type="ECO:0000256" key="3">
    <source>
        <dbReference type="ARBA" id="ARBA00022821"/>
    </source>
</evidence>
<name>G7JVS5_MEDTR</name>
<keyword evidence="3" id="KW-0611">Plant defense</keyword>
<dbReference type="eggNOG" id="ENOG502R4BG">
    <property type="taxonomic scope" value="Eukaryota"/>
</dbReference>
<accession>A0A0C3WTA9</accession>
<organism evidence="5 7">
    <name type="scientific">Medicago truncatula</name>
    <name type="common">Barrel medic</name>
    <name type="synonym">Medicago tribuloides</name>
    <dbReference type="NCBI Taxonomy" id="3880"/>
    <lineage>
        <taxon>Eukaryota</taxon>
        <taxon>Viridiplantae</taxon>
        <taxon>Streptophyta</taxon>
        <taxon>Embryophyta</taxon>
        <taxon>Tracheophyta</taxon>
        <taxon>Spermatophyta</taxon>
        <taxon>Magnoliopsida</taxon>
        <taxon>eudicotyledons</taxon>
        <taxon>Gunneridae</taxon>
        <taxon>Pentapetalae</taxon>
        <taxon>rosids</taxon>
        <taxon>fabids</taxon>
        <taxon>Fabales</taxon>
        <taxon>Fabaceae</taxon>
        <taxon>Papilionoideae</taxon>
        <taxon>50 kb inversion clade</taxon>
        <taxon>NPAAA clade</taxon>
        <taxon>Hologalegina</taxon>
        <taxon>IRL clade</taxon>
        <taxon>Trifolieae</taxon>
        <taxon>Medicago</taxon>
    </lineage>
</organism>
<dbReference type="GO" id="GO:0007165">
    <property type="term" value="P:signal transduction"/>
    <property type="evidence" value="ECO:0007669"/>
    <property type="project" value="InterPro"/>
</dbReference>
<dbReference type="Gene3D" id="3.40.50.10140">
    <property type="entry name" value="Toll/interleukin-1 receptor homology (TIR) domain"/>
    <property type="match status" value="1"/>
</dbReference>
<reference evidence="5 7" key="2">
    <citation type="journal article" date="2014" name="BMC Genomics">
        <title>An improved genome release (version Mt4.0) for the model legume Medicago truncatula.</title>
        <authorList>
            <person name="Tang H."/>
            <person name="Krishnakumar V."/>
            <person name="Bidwell S."/>
            <person name="Rosen B."/>
            <person name="Chan A."/>
            <person name="Zhou S."/>
            <person name="Gentzbittel L."/>
            <person name="Childs K.L."/>
            <person name="Yandell M."/>
            <person name="Gundlach H."/>
            <person name="Mayer K.F."/>
            <person name="Schwartz D.C."/>
            <person name="Town C.D."/>
        </authorList>
    </citation>
    <scope>GENOME REANNOTATION</scope>
    <source>
        <strain evidence="6 7">cv. Jemalong A17</strain>
    </source>
</reference>
<dbReference type="Pfam" id="PF01582">
    <property type="entry name" value="TIR"/>
    <property type="match status" value="1"/>
</dbReference>
<dbReference type="Pfam" id="PF23286">
    <property type="entry name" value="LRR_13"/>
    <property type="match status" value="1"/>
</dbReference>
<dbReference type="InterPro" id="IPR042197">
    <property type="entry name" value="Apaf_helical"/>
</dbReference>
<dbReference type="Gene3D" id="3.40.50.300">
    <property type="entry name" value="P-loop containing nucleotide triphosphate hydrolases"/>
    <property type="match status" value="1"/>
</dbReference>
<evidence type="ECO:0000259" key="4">
    <source>
        <dbReference type="PROSITE" id="PS50104"/>
    </source>
</evidence>
<keyword evidence="1" id="KW-0433">Leucine-rich repeat</keyword>
<dbReference type="GO" id="GO:0043531">
    <property type="term" value="F:ADP binding"/>
    <property type="evidence" value="ECO:0007669"/>
    <property type="project" value="InterPro"/>
</dbReference>
<keyword evidence="7" id="KW-1185">Reference proteome</keyword>
<dbReference type="EMBL" id="CM001220">
    <property type="protein sequence ID" value="AES87227.2"/>
    <property type="molecule type" value="Genomic_DNA"/>
</dbReference>
<dbReference type="InterPro" id="IPR035897">
    <property type="entry name" value="Toll_tir_struct_dom_sf"/>
</dbReference>
<dbReference type="InterPro" id="IPR000157">
    <property type="entry name" value="TIR_dom"/>
</dbReference>
<feature type="domain" description="TIR" evidence="4">
    <location>
        <begin position="8"/>
        <end position="158"/>
    </location>
</feature>
<evidence type="ECO:0000313" key="6">
    <source>
        <dbReference type="EnsemblPlants" id="AES87227"/>
    </source>
</evidence>
<dbReference type="EnsemblPlants" id="AES87227">
    <property type="protein sequence ID" value="AES87227"/>
    <property type="gene ID" value="MTR_4g023060"/>
</dbReference>
<protein>
    <submittedName>
        <fullName evidence="5">Disease resistance protein (TIR-NBS-LRR class), putative</fullName>
    </submittedName>
</protein>
<dbReference type="Gene3D" id="1.10.8.430">
    <property type="entry name" value="Helical domain of apoptotic protease-activating factors"/>
    <property type="match status" value="1"/>
</dbReference>
<evidence type="ECO:0000313" key="7">
    <source>
        <dbReference type="Proteomes" id="UP000002051"/>
    </source>
</evidence>
<reference evidence="5 7" key="1">
    <citation type="journal article" date="2011" name="Nature">
        <title>The Medicago genome provides insight into the evolution of rhizobial symbioses.</title>
        <authorList>
            <person name="Young N.D."/>
            <person name="Debelle F."/>
            <person name="Oldroyd G.E."/>
            <person name="Geurts R."/>
            <person name="Cannon S.B."/>
            <person name="Udvardi M.K."/>
            <person name="Benedito V.A."/>
            <person name="Mayer K.F."/>
            <person name="Gouzy J."/>
            <person name="Schoof H."/>
            <person name="Van de Peer Y."/>
            <person name="Proost S."/>
            <person name="Cook D.R."/>
            <person name="Meyers B.C."/>
            <person name="Spannagl M."/>
            <person name="Cheung F."/>
            <person name="De Mita S."/>
            <person name="Krishnakumar V."/>
            <person name="Gundlach H."/>
            <person name="Zhou S."/>
            <person name="Mudge J."/>
            <person name="Bharti A.K."/>
            <person name="Murray J.D."/>
            <person name="Naoumkina M.A."/>
            <person name="Rosen B."/>
            <person name="Silverstein K.A."/>
            <person name="Tang H."/>
            <person name="Rombauts S."/>
            <person name="Zhao P.X."/>
            <person name="Zhou P."/>
            <person name="Barbe V."/>
            <person name="Bardou P."/>
            <person name="Bechner M."/>
            <person name="Bellec A."/>
            <person name="Berger A."/>
            <person name="Berges H."/>
            <person name="Bidwell S."/>
            <person name="Bisseling T."/>
            <person name="Choisne N."/>
            <person name="Couloux A."/>
            <person name="Denny R."/>
            <person name="Deshpande S."/>
            <person name="Dai X."/>
            <person name="Doyle J.J."/>
            <person name="Dudez A.M."/>
            <person name="Farmer A.D."/>
            <person name="Fouteau S."/>
            <person name="Franken C."/>
            <person name="Gibelin C."/>
            <person name="Gish J."/>
            <person name="Goldstein S."/>
            <person name="Gonzalez A.J."/>
            <person name="Green P.J."/>
            <person name="Hallab A."/>
            <person name="Hartog M."/>
            <person name="Hua A."/>
            <person name="Humphray S.J."/>
            <person name="Jeong D.H."/>
            <person name="Jing Y."/>
            <person name="Jocker A."/>
            <person name="Kenton S.M."/>
            <person name="Kim D.J."/>
            <person name="Klee K."/>
            <person name="Lai H."/>
            <person name="Lang C."/>
            <person name="Lin S."/>
            <person name="Macmil S.L."/>
            <person name="Magdelenat G."/>
            <person name="Matthews L."/>
            <person name="McCorrison J."/>
            <person name="Monaghan E.L."/>
            <person name="Mun J.H."/>
            <person name="Najar F.Z."/>
            <person name="Nicholson C."/>
            <person name="Noirot C."/>
            <person name="O'Bleness M."/>
            <person name="Paule C.R."/>
            <person name="Poulain J."/>
            <person name="Prion F."/>
            <person name="Qin B."/>
            <person name="Qu C."/>
            <person name="Retzel E.F."/>
            <person name="Riddle C."/>
            <person name="Sallet E."/>
            <person name="Samain S."/>
            <person name="Samson N."/>
            <person name="Sanders I."/>
            <person name="Saurat O."/>
            <person name="Scarpelli C."/>
            <person name="Schiex T."/>
            <person name="Segurens B."/>
            <person name="Severin A.J."/>
            <person name="Sherrier D.J."/>
            <person name="Shi R."/>
            <person name="Sims S."/>
            <person name="Singer S.R."/>
            <person name="Sinharoy S."/>
            <person name="Sterck L."/>
            <person name="Viollet A."/>
            <person name="Wang B.B."/>
            <person name="Wang K."/>
            <person name="Wang M."/>
            <person name="Wang X."/>
            <person name="Warfsmann J."/>
            <person name="Weissenbach J."/>
            <person name="White D.D."/>
            <person name="White J.D."/>
            <person name="Wiley G.B."/>
            <person name="Wincker P."/>
            <person name="Xing Y."/>
            <person name="Yang L."/>
            <person name="Yao Z."/>
            <person name="Ying F."/>
            <person name="Zhai J."/>
            <person name="Zhou L."/>
            <person name="Zuber A."/>
            <person name="Denarie J."/>
            <person name="Dixon R.A."/>
            <person name="May G.D."/>
            <person name="Schwartz D.C."/>
            <person name="Rogers J."/>
            <person name="Quetier F."/>
            <person name="Town C.D."/>
            <person name="Roe B.A."/>
        </authorList>
    </citation>
    <scope>NUCLEOTIDE SEQUENCE [LARGE SCALE GENOMIC DNA]</scope>
    <source>
        <strain evidence="5">A17</strain>
        <strain evidence="6 7">cv. Jemalong A17</strain>
    </source>
</reference>
<dbReference type="Pfam" id="PF00931">
    <property type="entry name" value="NB-ARC"/>
    <property type="match status" value="1"/>
</dbReference>
<dbReference type="InterPro" id="IPR002182">
    <property type="entry name" value="NB-ARC"/>
</dbReference>
<dbReference type="SUPFAM" id="SSF52200">
    <property type="entry name" value="Toll/Interleukin receptor TIR domain"/>
    <property type="match status" value="1"/>
</dbReference>
<dbReference type="InterPro" id="IPR027417">
    <property type="entry name" value="P-loop_NTPase"/>
</dbReference>
<dbReference type="HOGENOM" id="CLU_001561_5_0_1"/>
<dbReference type="InterPro" id="IPR058192">
    <property type="entry name" value="WHD_ROQ1-like"/>
</dbReference>
<dbReference type="InterPro" id="IPR036390">
    <property type="entry name" value="WH_DNA-bd_sf"/>
</dbReference>
<dbReference type="InterPro" id="IPR032675">
    <property type="entry name" value="LRR_dom_sf"/>
</dbReference>
<dbReference type="PROSITE" id="PS50104">
    <property type="entry name" value="TIR"/>
    <property type="match status" value="1"/>
</dbReference>
<gene>
    <name evidence="5" type="ordered locus">MTR_4g023060</name>
</gene>
<dbReference type="SUPFAM" id="SSF46785">
    <property type="entry name" value="Winged helix' DNA-binding domain"/>
    <property type="match status" value="1"/>
</dbReference>
<sequence length="1344" mass="154945">MANHNDYFTHDIFLSFRGGTRYSFTDHLYHSLLRHGINVFRDDQNINIGDEIGTSLLKAIEASRISIVVLCRDYASSTWCLDELVKIVDCYDKNRKSVFVIFYKIEPSDVRFGKESEKVKAWRLALNRVCALSGLHCKDNIYEYEFIEKIVKEISAKLPPIPLQIKHLVGLDSRFEQVKSLIDTNSDDAVCMLEIYGGGGIGKTTFAWNIYSKISHRFEATSFLANVREKSNESTRGLEDLQRTLLSEMGVETQTMIGSTSTGSSVIKCKLSNRRVLLILDDVDSVKQLESLAGGQDWFGSGSIVIVTTRDIDVLHKHKHDIKIKTYKFEELNHHESTELFCWYAFNMSRPVENFEKISSQAISYAKGIPLALKAIGSNLKGKSIEEWDIELQRYRKVPDAEIQGVLEISYNGLSDLEQKAFLDIACFFKGERWDYVKRIQEACDFFPVIRVFVSKCLLTVDENGCIEMHDLIQDMGREIVRKESTSNPGERSRLWSHHDVLGVLKGNLGSTTVEGIMLHPPKQEKVDHWAYNAFQKMKNLRILIVRNTLFSFGPSYLPNSLRLLDWKWYPSKNFPPDFYPYRMVDFKLPHSSMILKNSFRIFEDLTFINLSHSQSITQIPNLSGAKNLRVLTVDKCHKLVRFEKSNGFLPNLVYLSASGCSELKSFVPKMYLPSLQELSFNFCKKFKHFPQVMQKMDKPLKIHMISTAIKEFPKSIGNLKGLEYMDMSICKGLTELSSSFLLLPKLVTLKIDGCSQLGISFRRFKERHSVANGYPNVETLHFSEANLSYEDVNAIIENFPKLEDLKVSHNGFVALPNYIRRSLHLKNLDVSFCRNLTEIPELPSSVQKIDARHCQSLTPEALSFLWSKVSQEIQRIQVVMPMPKREIPEWFDCKRSQEIPLFWARRKFPVFALALVFQEAKKTDSRSMFYEGMNLFTGFKSWHTVSLHLFMDGKEICGRDCHYFIVGSDHVLLCDLRVLFSDEEWRDLDRSIGDEWKAVQVQYDSDLILTNWGVYVYKQETSIDDIQFIPPNHNSFSYMESSCLVPKGSAEQQFKHVLESFNPRDMFHDYMPLFESEEGPVRSLKVLLRSLRNAKAEVIEQTSSSAYGVSLKQDDEDSVEDVIQVLEMIKENLSENFADLSPEDIQIAGGILEKILRARVELTKENSLDISMPIILEYTDASRATNRRFWGIMEIKLGDPFYKPVLRRQNKISWGLGTYEPRVIIVELKCQPADTEEASSSSLEESLEEGNYNPELEELMRRIEQDAMTLNKSYGKMKASIVQTDEFISENYLLETLIFRRLWILGKLTMFGLVTKFKVTSYGKMRAEDEPFRRLRRFFWGCQ</sequence>
<dbReference type="Pfam" id="PF23282">
    <property type="entry name" value="WHD_ROQ1"/>
    <property type="match status" value="1"/>
</dbReference>
<keyword evidence="2" id="KW-0677">Repeat</keyword>
<dbReference type="PANTHER" id="PTHR11017:SF252">
    <property type="entry name" value="RESISTANCE PROTEIN (TIR-NBS-LRR CLASS), PUTATIVE-RELATED"/>
    <property type="match status" value="1"/>
</dbReference>
<dbReference type="PANTHER" id="PTHR11017">
    <property type="entry name" value="LEUCINE-RICH REPEAT-CONTAINING PROTEIN"/>
    <property type="match status" value="1"/>
</dbReference>
<dbReference type="InterPro" id="IPR058546">
    <property type="entry name" value="RPS4B/Roq1-like_LRR"/>
</dbReference>
<evidence type="ECO:0000313" key="5">
    <source>
        <dbReference type="EMBL" id="AES87227.2"/>
    </source>
</evidence>
<reference evidence="6" key="3">
    <citation type="submission" date="2015-04" db="UniProtKB">
        <authorList>
            <consortium name="EnsemblPlants"/>
        </authorList>
    </citation>
    <scope>IDENTIFICATION</scope>
    <source>
        <strain evidence="6">cv. Jemalong A17</strain>
    </source>
</reference>
<dbReference type="GO" id="GO:0006952">
    <property type="term" value="P:defense response"/>
    <property type="evidence" value="ECO:0007669"/>
    <property type="project" value="UniProtKB-KW"/>
</dbReference>
<evidence type="ECO:0000256" key="2">
    <source>
        <dbReference type="ARBA" id="ARBA00022737"/>
    </source>
</evidence>
<evidence type="ECO:0000256" key="1">
    <source>
        <dbReference type="ARBA" id="ARBA00022614"/>
    </source>
</evidence>